<dbReference type="EMBL" id="CP127162">
    <property type="protein sequence ID" value="WIV19593.1"/>
    <property type="molecule type" value="Genomic_DNA"/>
</dbReference>
<evidence type="ECO:0000313" key="1">
    <source>
        <dbReference type="EMBL" id="WIV19593.1"/>
    </source>
</evidence>
<keyword evidence="2" id="KW-1185">Reference proteome</keyword>
<organism evidence="1 2">
    <name type="scientific">Paenibacillus polygoni</name>
    <dbReference type="NCBI Taxonomy" id="3050112"/>
    <lineage>
        <taxon>Bacteria</taxon>
        <taxon>Bacillati</taxon>
        <taxon>Bacillota</taxon>
        <taxon>Bacilli</taxon>
        <taxon>Bacillales</taxon>
        <taxon>Paenibacillaceae</taxon>
        <taxon>Paenibacillus</taxon>
    </lineage>
</organism>
<name>A0ABY8X3J3_9BACL</name>
<gene>
    <name evidence="1" type="ORF">QPK24_02260</name>
</gene>
<protein>
    <submittedName>
        <fullName evidence="1">Uncharacterized protein</fullName>
    </submittedName>
</protein>
<proteinExistence type="predicted"/>
<reference evidence="1 2" key="1">
    <citation type="submission" date="2023-06" db="EMBL/GenBank/DDBJ databases">
        <title>Paenibacillus polygonum sp. nov., an endophytic bacterium, isolated from Polygonum lapathifolium L. in Nanji Wetland National Nature Reserve, South of Poyang Lake, Jiangxi Province, China.</title>
        <authorList>
            <person name="Yu Z."/>
        </authorList>
    </citation>
    <scope>NUCLEOTIDE SEQUENCE [LARGE SCALE GENOMIC DNA]</scope>
    <source>
        <strain evidence="1 2">C31</strain>
    </source>
</reference>
<sequence>MLIVGRNGVCRETGSDLSALTRSLEVAGSDLSVLMLHLFWLDVSRIEEVNGPAKAKSRYDLGMILFPGVTFV</sequence>
<accession>A0ABY8X3J3</accession>
<dbReference type="Proteomes" id="UP001236415">
    <property type="component" value="Chromosome"/>
</dbReference>
<dbReference type="RefSeq" id="WP_285745801.1">
    <property type="nucleotide sequence ID" value="NZ_CP127162.1"/>
</dbReference>
<evidence type="ECO:0000313" key="2">
    <source>
        <dbReference type="Proteomes" id="UP001236415"/>
    </source>
</evidence>